<name>A0A640W924_9GAMM</name>
<proteinExistence type="predicted"/>
<protein>
    <submittedName>
        <fullName evidence="5">MarR family transcriptional regulator</fullName>
    </submittedName>
</protein>
<keyword evidence="3" id="KW-0804">Transcription</keyword>
<dbReference type="PROSITE" id="PS50995">
    <property type="entry name" value="HTH_MARR_2"/>
    <property type="match status" value="1"/>
</dbReference>
<dbReference type="GO" id="GO:0003677">
    <property type="term" value="F:DNA binding"/>
    <property type="evidence" value="ECO:0007669"/>
    <property type="project" value="UniProtKB-KW"/>
</dbReference>
<dbReference type="InterPro" id="IPR036390">
    <property type="entry name" value="WH_DNA-bd_sf"/>
</dbReference>
<dbReference type="RefSeq" id="WP_149436718.1">
    <property type="nucleotide sequence ID" value="NZ_VTPX01000012.1"/>
</dbReference>
<keyword evidence="2" id="KW-0238">DNA-binding</keyword>
<dbReference type="InterPro" id="IPR052067">
    <property type="entry name" value="Metal_resp_HTH_trans_reg"/>
</dbReference>
<gene>
    <name evidence="5" type="ORF">F0A16_17700</name>
</gene>
<dbReference type="SUPFAM" id="SSF46785">
    <property type="entry name" value="Winged helix' DNA-binding domain"/>
    <property type="match status" value="1"/>
</dbReference>
<feature type="domain" description="HTH marR-type" evidence="4">
    <location>
        <begin position="3"/>
        <end position="137"/>
    </location>
</feature>
<dbReference type="AlphaFoldDB" id="A0A640W924"/>
<evidence type="ECO:0000259" key="4">
    <source>
        <dbReference type="PROSITE" id="PS50995"/>
    </source>
</evidence>
<dbReference type="PANTHER" id="PTHR35790">
    <property type="entry name" value="HTH-TYPE TRANSCRIPTIONAL REGULATOR PCHR"/>
    <property type="match status" value="1"/>
</dbReference>
<evidence type="ECO:0000256" key="2">
    <source>
        <dbReference type="ARBA" id="ARBA00023125"/>
    </source>
</evidence>
<evidence type="ECO:0000256" key="1">
    <source>
        <dbReference type="ARBA" id="ARBA00023015"/>
    </source>
</evidence>
<dbReference type="SMART" id="SM00347">
    <property type="entry name" value="HTH_MARR"/>
    <property type="match status" value="1"/>
</dbReference>
<accession>A0A640W924</accession>
<evidence type="ECO:0000313" key="5">
    <source>
        <dbReference type="EMBL" id="KAA0016271.1"/>
    </source>
</evidence>
<sequence length="156" mass="17502">MSETTFGESLHQLMHAYKRALRQAYADAELDLTVSHIRTLKAIRGQMPCTARAIAQRTQRDKGQITRLLRDLLDANIIVKAPHPEDGRSQMLSLTGHGRSLLESVDTCEREAHEQLSNGMTQADLDAFLRLSRLMISNLKSRESRCPNPPPDLTPS</sequence>
<dbReference type="InterPro" id="IPR036388">
    <property type="entry name" value="WH-like_DNA-bd_sf"/>
</dbReference>
<dbReference type="PANTHER" id="PTHR35790:SF4">
    <property type="entry name" value="HTH-TYPE TRANSCRIPTIONAL REGULATOR PCHR"/>
    <property type="match status" value="1"/>
</dbReference>
<organism evidence="5 6">
    <name type="scientific">Salinicola corii</name>
    <dbReference type="NCBI Taxonomy" id="2606937"/>
    <lineage>
        <taxon>Bacteria</taxon>
        <taxon>Pseudomonadati</taxon>
        <taxon>Pseudomonadota</taxon>
        <taxon>Gammaproteobacteria</taxon>
        <taxon>Oceanospirillales</taxon>
        <taxon>Halomonadaceae</taxon>
        <taxon>Salinicola</taxon>
    </lineage>
</organism>
<reference evidence="5 6" key="1">
    <citation type="submission" date="2019-08" db="EMBL/GenBank/DDBJ databases">
        <title>Bioinformatics analysis of the strain L3 and L5.</title>
        <authorList>
            <person name="Li X."/>
        </authorList>
    </citation>
    <scope>NUCLEOTIDE SEQUENCE [LARGE SCALE GENOMIC DNA]</scope>
    <source>
        <strain evidence="5 6">L3</strain>
    </source>
</reference>
<dbReference type="Gene3D" id="1.10.10.10">
    <property type="entry name" value="Winged helix-like DNA-binding domain superfamily/Winged helix DNA-binding domain"/>
    <property type="match status" value="1"/>
</dbReference>
<dbReference type="GO" id="GO:0003700">
    <property type="term" value="F:DNA-binding transcription factor activity"/>
    <property type="evidence" value="ECO:0007669"/>
    <property type="project" value="InterPro"/>
</dbReference>
<evidence type="ECO:0000256" key="3">
    <source>
        <dbReference type="ARBA" id="ARBA00023163"/>
    </source>
</evidence>
<dbReference type="InterPro" id="IPR000835">
    <property type="entry name" value="HTH_MarR-typ"/>
</dbReference>
<keyword evidence="6" id="KW-1185">Reference proteome</keyword>
<keyword evidence="1" id="KW-0805">Transcription regulation</keyword>
<comment type="caution">
    <text evidence="5">The sequence shown here is derived from an EMBL/GenBank/DDBJ whole genome shotgun (WGS) entry which is preliminary data.</text>
</comment>
<dbReference type="EMBL" id="VTPX01000012">
    <property type="protein sequence ID" value="KAA0016271.1"/>
    <property type="molecule type" value="Genomic_DNA"/>
</dbReference>
<dbReference type="Pfam" id="PF12802">
    <property type="entry name" value="MarR_2"/>
    <property type="match status" value="1"/>
</dbReference>
<evidence type="ECO:0000313" key="6">
    <source>
        <dbReference type="Proteomes" id="UP000466024"/>
    </source>
</evidence>
<dbReference type="Proteomes" id="UP000466024">
    <property type="component" value="Unassembled WGS sequence"/>
</dbReference>